<protein>
    <submittedName>
        <fullName evidence="5">SH3 domain-containing protein</fullName>
    </submittedName>
</protein>
<dbReference type="PROSITE" id="PS50002">
    <property type="entry name" value="SH3"/>
    <property type="match status" value="1"/>
</dbReference>
<reference evidence="5" key="1">
    <citation type="submission" date="2022-11" db="UniProtKB">
        <authorList>
            <consortium name="WormBaseParasite"/>
        </authorList>
    </citation>
    <scope>IDENTIFICATION</scope>
</reference>
<evidence type="ECO:0000313" key="4">
    <source>
        <dbReference type="Proteomes" id="UP000887563"/>
    </source>
</evidence>
<dbReference type="AlphaFoldDB" id="A0A914KM76"/>
<dbReference type="InterPro" id="IPR001452">
    <property type="entry name" value="SH3_domain"/>
</dbReference>
<dbReference type="SUPFAM" id="SSF50044">
    <property type="entry name" value="SH3-domain"/>
    <property type="match status" value="1"/>
</dbReference>
<evidence type="ECO:0000259" key="3">
    <source>
        <dbReference type="PROSITE" id="PS50002"/>
    </source>
</evidence>
<sequence>MINAGSGLRVENEWIILFRVICVGYADTNVRNELNRVRVKSYKSREISSVYSYSTRLGQYPMSPEEIDAEKGDIIVVRTPIHNDGFIRGKNLRSNREGRFPMYLLKEHSRFENFTTFINLS</sequence>
<dbReference type="InterPro" id="IPR036028">
    <property type="entry name" value="SH3-like_dom_sf"/>
</dbReference>
<dbReference type="Gene3D" id="2.30.30.40">
    <property type="entry name" value="SH3 Domains"/>
    <property type="match status" value="1"/>
</dbReference>
<feature type="domain" description="SH3" evidence="3">
    <location>
        <begin position="42"/>
        <end position="110"/>
    </location>
</feature>
<organism evidence="4 5">
    <name type="scientific">Meloidogyne incognita</name>
    <name type="common">Southern root-knot nematode worm</name>
    <name type="synonym">Oxyuris incognita</name>
    <dbReference type="NCBI Taxonomy" id="6306"/>
    <lineage>
        <taxon>Eukaryota</taxon>
        <taxon>Metazoa</taxon>
        <taxon>Ecdysozoa</taxon>
        <taxon>Nematoda</taxon>
        <taxon>Chromadorea</taxon>
        <taxon>Rhabditida</taxon>
        <taxon>Tylenchina</taxon>
        <taxon>Tylenchomorpha</taxon>
        <taxon>Tylenchoidea</taxon>
        <taxon>Meloidogynidae</taxon>
        <taxon>Meloidogyninae</taxon>
        <taxon>Meloidogyne</taxon>
        <taxon>Meloidogyne incognita group</taxon>
    </lineage>
</organism>
<proteinExistence type="predicted"/>
<name>A0A914KM76_MELIC</name>
<keyword evidence="4" id="KW-1185">Reference proteome</keyword>
<evidence type="ECO:0000256" key="2">
    <source>
        <dbReference type="PROSITE-ProRule" id="PRU00192"/>
    </source>
</evidence>
<evidence type="ECO:0000313" key="5">
    <source>
        <dbReference type="WBParaSite" id="Minc3s00045g02482"/>
    </source>
</evidence>
<keyword evidence="1 2" id="KW-0728">SH3 domain</keyword>
<dbReference type="WBParaSite" id="Minc3s00045g02482">
    <property type="protein sequence ID" value="Minc3s00045g02482"/>
    <property type="gene ID" value="Minc3s00045g02482"/>
</dbReference>
<accession>A0A914KM76</accession>
<evidence type="ECO:0000256" key="1">
    <source>
        <dbReference type="ARBA" id="ARBA00022443"/>
    </source>
</evidence>
<dbReference type="Proteomes" id="UP000887563">
    <property type="component" value="Unplaced"/>
</dbReference>